<evidence type="ECO:0000256" key="1">
    <source>
        <dbReference type="SAM" id="SignalP"/>
    </source>
</evidence>
<dbReference type="InterPro" id="IPR010679">
    <property type="entry name" value="DUF1254"/>
</dbReference>
<evidence type="ECO:0000259" key="3">
    <source>
        <dbReference type="Pfam" id="PF06863"/>
    </source>
</evidence>
<sequence length="480" mass="52916">MNRTLRAWHVCGVFGLGSLLLQPAIAQVADTTGSAAIIAQAPVDDPHSRDAFDAAVWGMPIVSVDAMRDAYLRDAGAHYNDIVYWSRPADWKNQTTTPNSSSLYVYFNYNLKDGPVVIDIPAAEGIGVFGSVLNSWQVPLADVGREGEDMGNGARYLLLPPGFEGELPAGYVALQSDTYNGYALIRVTPGTLLPDDLRKANAFIHKMHVSSLANASGNAPQRLIEMDGKVFDGIVQFDNTYFVRLARMVSEEPALPRDAGAYVRLRALGIEPGKPFVPDAAMRARMHAAALEARASFRQTLQSGARPWWPGLQWGIVSPVPVAVKTHFTFDDGQGVDTRLRGALFFLAYAPPQKLGKATFYLTSWRDQQGELLDGSTHYRLRVPPHVPAWQFWAVNVYDSETSGFIRHAPRVGIDSYDKGLQRNPDGSIDIYFGPVPPAGKTENWIYTAPGKPWFAAFRLYGPEPAIFDRSWTMADITRQ</sequence>
<protein>
    <submittedName>
        <fullName evidence="4">DUF1214 domain-containing protein</fullName>
    </submittedName>
</protein>
<evidence type="ECO:0000313" key="5">
    <source>
        <dbReference type="Proteomes" id="UP001302652"/>
    </source>
</evidence>
<dbReference type="InterPro" id="IPR010621">
    <property type="entry name" value="DUF1214"/>
</dbReference>
<feature type="domain" description="DUF1214" evidence="2">
    <location>
        <begin position="359"/>
        <end position="464"/>
    </location>
</feature>
<keyword evidence="1" id="KW-0732">Signal</keyword>
<dbReference type="Gene3D" id="2.60.40.1610">
    <property type="entry name" value="Domain of unknown function DUF1254"/>
    <property type="match status" value="1"/>
</dbReference>
<keyword evidence="5" id="KW-1185">Reference proteome</keyword>
<evidence type="ECO:0000259" key="2">
    <source>
        <dbReference type="Pfam" id="PF06742"/>
    </source>
</evidence>
<reference evidence="4 5" key="1">
    <citation type="submission" date="2023-10" db="EMBL/GenBank/DDBJ databases">
        <title>Surface-active antibiotics is a multifunctional adaptation for post-fire microbes.</title>
        <authorList>
            <person name="Liu M.D."/>
            <person name="Du Y."/>
            <person name="Koupaei S.K."/>
            <person name="Kim N.R."/>
            <person name="Zhang W."/>
            <person name="Traxler M.F."/>
        </authorList>
    </citation>
    <scope>NUCLEOTIDE SEQUENCE [LARGE SCALE GENOMIC DNA]</scope>
    <source>
        <strain evidence="4 5">F3</strain>
    </source>
</reference>
<dbReference type="InterPro" id="IPR037049">
    <property type="entry name" value="DUF1214_C_sf"/>
</dbReference>
<dbReference type="PANTHER" id="PTHR36509:SF3">
    <property type="entry name" value="SIGNAL PEPTIDE PROTEIN"/>
    <property type="match status" value="1"/>
</dbReference>
<feature type="domain" description="DUF1254" evidence="3">
    <location>
        <begin position="80"/>
        <end position="209"/>
    </location>
</feature>
<dbReference type="Pfam" id="PF06863">
    <property type="entry name" value="DUF1254"/>
    <property type="match status" value="1"/>
</dbReference>
<dbReference type="InterPro" id="IPR037050">
    <property type="entry name" value="DUF1254_sf"/>
</dbReference>
<dbReference type="SUPFAM" id="SSF160935">
    <property type="entry name" value="VPA0735-like"/>
    <property type="match status" value="1"/>
</dbReference>
<dbReference type="RefSeq" id="WP_317018436.1">
    <property type="nucleotide sequence ID" value="NZ_CP136512.1"/>
</dbReference>
<organism evidence="4 5">
    <name type="scientific">Paraburkholderia kirstenboschensis</name>
    <dbReference type="NCBI Taxonomy" id="1245436"/>
    <lineage>
        <taxon>Bacteria</taxon>
        <taxon>Pseudomonadati</taxon>
        <taxon>Pseudomonadota</taxon>
        <taxon>Betaproteobacteria</taxon>
        <taxon>Burkholderiales</taxon>
        <taxon>Burkholderiaceae</taxon>
        <taxon>Paraburkholderia</taxon>
    </lineage>
</organism>
<feature type="signal peptide" evidence="1">
    <location>
        <begin position="1"/>
        <end position="26"/>
    </location>
</feature>
<evidence type="ECO:0000313" key="4">
    <source>
        <dbReference type="EMBL" id="WOD15981.1"/>
    </source>
</evidence>
<dbReference type="Proteomes" id="UP001302652">
    <property type="component" value="Chromosome 2"/>
</dbReference>
<dbReference type="Gene3D" id="1.10.3360.10">
    <property type="entry name" value="VPA0735-like domain"/>
    <property type="match status" value="1"/>
</dbReference>
<dbReference type="Gene3D" id="2.60.120.600">
    <property type="entry name" value="Domain of unknown function DUF1214, C-terminal domain"/>
    <property type="match status" value="1"/>
</dbReference>
<feature type="chain" id="PRO_5047352759" evidence="1">
    <location>
        <begin position="27"/>
        <end position="480"/>
    </location>
</feature>
<dbReference type="Pfam" id="PF06742">
    <property type="entry name" value="DUF1214"/>
    <property type="match status" value="1"/>
</dbReference>
<name>A0ABZ0EHI2_9BURK</name>
<dbReference type="PANTHER" id="PTHR36509">
    <property type="entry name" value="BLL3101 PROTEIN"/>
    <property type="match status" value="1"/>
</dbReference>
<dbReference type="EMBL" id="CP136512">
    <property type="protein sequence ID" value="WOD15981.1"/>
    <property type="molecule type" value="Genomic_DNA"/>
</dbReference>
<gene>
    <name evidence="4" type="ORF">RW095_22395</name>
</gene>
<proteinExistence type="predicted"/>
<accession>A0ABZ0EHI2</accession>